<organism evidence="3 4">
    <name type="scientific">Carboxylicivirga sediminis</name>
    <dbReference type="NCBI Taxonomy" id="2006564"/>
    <lineage>
        <taxon>Bacteria</taxon>
        <taxon>Pseudomonadati</taxon>
        <taxon>Bacteroidota</taxon>
        <taxon>Bacteroidia</taxon>
        <taxon>Marinilabiliales</taxon>
        <taxon>Marinilabiliaceae</taxon>
        <taxon>Carboxylicivirga</taxon>
    </lineage>
</organism>
<dbReference type="NCBIfam" id="TIGR04183">
    <property type="entry name" value="Por_Secre_tail"/>
    <property type="match status" value="1"/>
</dbReference>
<name>A0A941IXB6_9BACT</name>
<gene>
    <name evidence="3" type="ORF">KDU71_02890</name>
</gene>
<dbReference type="EMBL" id="JAGTAR010000002">
    <property type="protein sequence ID" value="MBR8534492.1"/>
    <property type="molecule type" value="Genomic_DNA"/>
</dbReference>
<feature type="chain" id="PRO_5037911458" evidence="1">
    <location>
        <begin position="21"/>
        <end position="531"/>
    </location>
</feature>
<protein>
    <submittedName>
        <fullName evidence="3">T9SS type A sorting domain-containing protein</fullName>
    </submittedName>
</protein>
<sequence>MNLLKILLVFTLALAVNVKAQKTDDQLLEELFHNTYKFYQALRHTNGAYYDMVKMEGTTDRGSVANIGMGLMSLCVGHAMGWEPSAEEKVIQTLKAVSGQVPGFKLPRTAKGCFIHFYDINTGAARGSNWSPIDTDLMLGGALFARNYFKDNTEIYELATNLYNTTDHSVFVGDVDKGQIALGMYEDGTPNGNWTVPFNEYMIVAWFAKNQADDENSPAHKLWMKHYENPSNLKHAVYNGKNGDFEVASPSLARFTSMFTFMFNHNFVNHFSSNKAYIDEMRMAMKADSAWWADRSDAGDVDLKALGWQPYEYGTGAGVGAPDSKYQVDRICLPKNMGTSADQNKNLNVSPHILAGFSPAAPDRVREDLLSMLKDPRKIGQVDVLPGTTILWKYSYSDLDWKPNKVEGVDYSCMFFGLAALPQFLGTDFFNKYNDFFSEKPSAIRDREMEDEVVLSPNPSSNQVSLDGIRAGQGYDSLRVYNISGTLVKEVNVLTAHTSRVDFSVGDLANGNYLVCLSSDRAFITKKLVKN</sequence>
<evidence type="ECO:0000313" key="3">
    <source>
        <dbReference type="EMBL" id="MBR8534492.1"/>
    </source>
</evidence>
<comment type="caution">
    <text evidence="3">The sequence shown here is derived from an EMBL/GenBank/DDBJ whole genome shotgun (WGS) entry which is preliminary data.</text>
</comment>
<feature type="signal peptide" evidence="1">
    <location>
        <begin position="1"/>
        <end position="20"/>
    </location>
</feature>
<reference evidence="3" key="1">
    <citation type="journal article" date="2018" name="Int. J. Syst. Evol. Microbiol.">
        <title>Carboxylicivirga sediminis sp. nov., isolated from coastal sediment.</title>
        <authorList>
            <person name="Wang F.Q."/>
            <person name="Ren L.H."/>
            <person name="Zou R.J."/>
            <person name="Sun Y.Z."/>
            <person name="Liu X.J."/>
            <person name="Jiang F."/>
            <person name="Liu L.J."/>
        </authorList>
    </citation>
    <scope>NUCLEOTIDE SEQUENCE</scope>
    <source>
        <strain evidence="3">JR1</strain>
    </source>
</reference>
<dbReference type="Proteomes" id="UP000679220">
    <property type="component" value="Unassembled WGS sequence"/>
</dbReference>
<accession>A0A941IXB6</accession>
<keyword evidence="4" id="KW-1185">Reference proteome</keyword>
<reference evidence="3" key="2">
    <citation type="submission" date="2021-04" db="EMBL/GenBank/DDBJ databases">
        <authorList>
            <person name="Zhang T."/>
            <person name="Zhang Y."/>
            <person name="Lu D."/>
            <person name="Zuo D."/>
            <person name="Du Z."/>
        </authorList>
    </citation>
    <scope>NUCLEOTIDE SEQUENCE</scope>
    <source>
        <strain evidence="3">JR1</strain>
    </source>
</reference>
<dbReference type="RefSeq" id="WP_212188392.1">
    <property type="nucleotide sequence ID" value="NZ_JAGTAR010000002.1"/>
</dbReference>
<dbReference type="Gene3D" id="1.50.10.140">
    <property type="match status" value="1"/>
</dbReference>
<dbReference type="AlphaFoldDB" id="A0A941IXB6"/>
<keyword evidence="1" id="KW-0732">Signal</keyword>
<dbReference type="Pfam" id="PF18962">
    <property type="entry name" value="Por_Secre_tail"/>
    <property type="match status" value="1"/>
</dbReference>
<proteinExistence type="predicted"/>
<evidence type="ECO:0000256" key="1">
    <source>
        <dbReference type="SAM" id="SignalP"/>
    </source>
</evidence>
<feature type="domain" description="Secretion system C-terminal sorting" evidence="2">
    <location>
        <begin position="457"/>
        <end position="529"/>
    </location>
</feature>
<evidence type="ECO:0000259" key="2">
    <source>
        <dbReference type="Pfam" id="PF18962"/>
    </source>
</evidence>
<dbReference type="InterPro" id="IPR026444">
    <property type="entry name" value="Secre_tail"/>
</dbReference>
<evidence type="ECO:0000313" key="4">
    <source>
        <dbReference type="Proteomes" id="UP000679220"/>
    </source>
</evidence>